<protein>
    <submittedName>
        <fullName evidence="1">Uncharacterized protein</fullName>
    </submittedName>
</protein>
<evidence type="ECO:0000313" key="2">
    <source>
        <dbReference type="Proteomes" id="UP000054928"/>
    </source>
</evidence>
<dbReference type="AlphaFoldDB" id="A0A0P1ABJ0"/>
<dbReference type="GeneID" id="36400874"/>
<sequence length="66" mass="7807">MCTHGKVSDYARIQYPCVVHREHGKSVERLLEASSEVWKARHCWMFFSAEHDLEIRSHFKSSVIEM</sequence>
<evidence type="ECO:0000313" key="1">
    <source>
        <dbReference type="EMBL" id="CEG37764.1"/>
    </source>
</evidence>
<dbReference type="EMBL" id="CCYD01000290">
    <property type="protein sequence ID" value="CEG37764.1"/>
    <property type="molecule type" value="Genomic_DNA"/>
</dbReference>
<dbReference type="RefSeq" id="XP_024574133.1">
    <property type="nucleotide sequence ID" value="XM_024723124.1"/>
</dbReference>
<organism evidence="1 2">
    <name type="scientific">Plasmopara halstedii</name>
    <name type="common">Downy mildew of sunflower</name>
    <dbReference type="NCBI Taxonomy" id="4781"/>
    <lineage>
        <taxon>Eukaryota</taxon>
        <taxon>Sar</taxon>
        <taxon>Stramenopiles</taxon>
        <taxon>Oomycota</taxon>
        <taxon>Peronosporomycetes</taxon>
        <taxon>Peronosporales</taxon>
        <taxon>Peronosporaceae</taxon>
        <taxon>Plasmopara</taxon>
    </lineage>
</organism>
<proteinExistence type="predicted"/>
<name>A0A0P1ABJ0_PLAHL</name>
<reference evidence="2" key="1">
    <citation type="submission" date="2014-09" db="EMBL/GenBank/DDBJ databases">
        <authorList>
            <person name="Sharma Rahul"/>
            <person name="Thines Marco"/>
        </authorList>
    </citation>
    <scope>NUCLEOTIDE SEQUENCE [LARGE SCALE GENOMIC DNA]</scope>
</reference>
<accession>A0A0P1ABJ0</accession>
<dbReference type="Proteomes" id="UP000054928">
    <property type="component" value="Unassembled WGS sequence"/>
</dbReference>
<keyword evidence="2" id="KW-1185">Reference proteome</keyword>